<protein>
    <submittedName>
        <fullName evidence="4">ParB/RepB/Spo0J family partition protein</fullName>
    </submittedName>
</protein>
<dbReference type="Gene3D" id="3.90.1530.30">
    <property type="match status" value="1"/>
</dbReference>
<evidence type="ECO:0000256" key="2">
    <source>
        <dbReference type="SAM" id="MobiDB-lite"/>
    </source>
</evidence>
<name>A0ABT5S3Q6_9BURK</name>
<dbReference type="Pfam" id="PF02195">
    <property type="entry name" value="ParB_N"/>
    <property type="match status" value="1"/>
</dbReference>
<proteinExistence type="predicted"/>
<organism evidence="4 5">
    <name type="scientific">Acidovorax benzenivorans</name>
    <dbReference type="NCBI Taxonomy" id="2987520"/>
    <lineage>
        <taxon>Bacteria</taxon>
        <taxon>Pseudomonadati</taxon>
        <taxon>Pseudomonadota</taxon>
        <taxon>Betaproteobacteria</taxon>
        <taxon>Burkholderiales</taxon>
        <taxon>Comamonadaceae</taxon>
        <taxon>Acidovorax</taxon>
    </lineage>
</organism>
<dbReference type="InterPro" id="IPR050336">
    <property type="entry name" value="Chromosome_partition/occlusion"/>
</dbReference>
<evidence type="ECO:0000259" key="3">
    <source>
        <dbReference type="SMART" id="SM00470"/>
    </source>
</evidence>
<dbReference type="Gene3D" id="1.10.10.2830">
    <property type="match status" value="1"/>
</dbReference>
<gene>
    <name evidence="4" type="ORF">OIN59_24445</name>
</gene>
<accession>A0ABT5S3Q6</accession>
<evidence type="ECO:0000256" key="1">
    <source>
        <dbReference type="SAM" id="Coils"/>
    </source>
</evidence>
<keyword evidence="1" id="KW-0175">Coiled coil</keyword>
<reference evidence="4" key="1">
    <citation type="submission" date="2022-10" db="EMBL/GenBank/DDBJ databases">
        <title>Description of microaerobic benzene degrading bacteria.</title>
        <authorList>
            <person name="Bedics A."/>
            <person name="Tancsics A."/>
            <person name="Banerjee S."/>
        </authorList>
    </citation>
    <scope>NUCLEOTIDE SEQUENCE</scope>
    <source>
        <strain evidence="4">D2M1</strain>
    </source>
</reference>
<dbReference type="PANTHER" id="PTHR33375">
    <property type="entry name" value="CHROMOSOME-PARTITIONING PROTEIN PARB-RELATED"/>
    <property type="match status" value="1"/>
</dbReference>
<dbReference type="InterPro" id="IPR036086">
    <property type="entry name" value="ParB/Sulfiredoxin_sf"/>
</dbReference>
<sequence length="686" mass="72897">MNTVSHSESQALHAVAAAAAAAAAGEAITFPVAAPYELHLIALSKLRPSARNVRKSGGTAIPELAASIVRVGLLQNLTVIAAPDGEHFEVVAGKRRLAALKLLAKRHKLGRDHPVPCLLVPDASARTVSLTENVHRESMSPVDELFAWKALASEGRALEDIAADFGVTPLVVRRRLKLANVSPRLLADYQQGSVSLEQLMALAITDDHKAQEAAFYEAPQWQRSAESLRDHLTCEEIDASRDAVARFVGVEAYEAAGGGIRRDLFSDEQNGVFLTDAGLLDSLARDKLSAVAESVRAEGWGWVEAAPRATAAELHGFQRVRPTRREPGKAEAKRIAKLEAEQSRIQDKLDDEDADLSDDGVQALHEELDRLGDELDAIEQTLMVYALGVVPVAGAVVSVDHMGAVVVHRGLLREEQAKALRARERQEAGGTASEGASGGADAEDAEPAKPGISERLAKRLSAHRTAALQAEVARHPHIALVAVVHQLAHRVILGGYGGTPINITASAQDRLVQYAPDVDEAPAAVGLREVREAWAARLPGNPQALFTELLAMPQSELLSLLAVCVGYTVSAIASHESEVPAAALAQAVGLDMHGWWTPTAAGYFDHVSKAKALEAVQVFAPGEVHRLAKLKKAQIASEAERLAAGSGWLPVMFRQPEAVAAVEQAGVDADADSVELDADEGAHATA</sequence>
<dbReference type="SMART" id="SM00470">
    <property type="entry name" value="ParB"/>
    <property type="match status" value="1"/>
</dbReference>
<dbReference type="Proteomes" id="UP001148932">
    <property type="component" value="Unassembled WGS sequence"/>
</dbReference>
<dbReference type="CDD" id="cd16406">
    <property type="entry name" value="ParB_N_like"/>
    <property type="match status" value="1"/>
</dbReference>
<evidence type="ECO:0000313" key="5">
    <source>
        <dbReference type="Proteomes" id="UP001148932"/>
    </source>
</evidence>
<dbReference type="RefSeq" id="WP_274114693.1">
    <property type="nucleotide sequence ID" value="NZ_JAPCKI010000026.1"/>
</dbReference>
<feature type="domain" description="ParB-like N-terminal" evidence="3">
    <location>
        <begin position="39"/>
        <end position="134"/>
    </location>
</feature>
<comment type="caution">
    <text evidence="4">The sequence shown here is derived from an EMBL/GenBank/DDBJ whole genome shotgun (WGS) entry which is preliminary data.</text>
</comment>
<dbReference type="EMBL" id="JAPCKI010000026">
    <property type="protein sequence ID" value="MDD2180598.1"/>
    <property type="molecule type" value="Genomic_DNA"/>
</dbReference>
<feature type="region of interest" description="Disordered" evidence="2">
    <location>
        <begin position="421"/>
        <end position="448"/>
    </location>
</feature>
<dbReference type="PANTHER" id="PTHR33375:SF7">
    <property type="entry name" value="CHROMOSOME 2-PARTITIONING PROTEIN PARB-RELATED"/>
    <property type="match status" value="1"/>
</dbReference>
<evidence type="ECO:0000313" key="4">
    <source>
        <dbReference type="EMBL" id="MDD2180598.1"/>
    </source>
</evidence>
<dbReference type="SUPFAM" id="SSF110849">
    <property type="entry name" value="ParB/Sulfiredoxin"/>
    <property type="match status" value="1"/>
</dbReference>
<dbReference type="SUPFAM" id="SSF109709">
    <property type="entry name" value="KorB DNA-binding domain-like"/>
    <property type="match status" value="1"/>
</dbReference>
<feature type="coiled-coil region" evidence="1">
    <location>
        <begin position="335"/>
        <end position="381"/>
    </location>
</feature>
<keyword evidence="5" id="KW-1185">Reference proteome</keyword>
<dbReference type="InterPro" id="IPR003115">
    <property type="entry name" value="ParB_N"/>
</dbReference>